<dbReference type="EMBL" id="JAIXNE010000010">
    <property type="protein sequence ID" value="MCA6079184.1"/>
    <property type="molecule type" value="Genomic_DNA"/>
</dbReference>
<dbReference type="Pfam" id="PF13715">
    <property type="entry name" value="CarbopepD_reg_2"/>
    <property type="match status" value="1"/>
</dbReference>
<keyword evidence="10" id="KW-0732">Signal</keyword>
<evidence type="ECO:0000256" key="4">
    <source>
        <dbReference type="ARBA" id="ARBA00022692"/>
    </source>
</evidence>
<dbReference type="NCBIfam" id="TIGR04056">
    <property type="entry name" value="OMP_RagA_SusC"/>
    <property type="match status" value="1"/>
</dbReference>
<feature type="chain" id="PRO_5040824175" evidence="10">
    <location>
        <begin position="21"/>
        <end position="993"/>
    </location>
</feature>
<dbReference type="InterPro" id="IPR037066">
    <property type="entry name" value="Plug_dom_sf"/>
</dbReference>
<evidence type="ECO:0000256" key="2">
    <source>
        <dbReference type="ARBA" id="ARBA00022448"/>
    </source>
</evidence>
<dbReference type="InterPro" id="IPR023996">
    <property type="entry name" value="TonB-dep_OMP_SusC/RagA"/>
</dbReference>
<dbReference type="Gene3D" id="2.60.40.1120">
    <property type="entry name" value="Carboxypeptidase-like, regulatory domain"/>
    <property type="match status" value="1"/>
</dbReference>
<evidence type="ECO:0000313" key="14">
    <source>
        <dbReference type="Proteomes" id="UP001139409"/>
    </source>
</evidence>
<keyword evidence="6 8" id="KW-0472">Membrane</keyword>
<dbReference type="NCBIfam" id="TIGR04057">
    <property type="entry name" value="SusC_RagA_signa"/>
    <property type="match status" value="1"/>
</dbReference>
<evidence type="ECO:0000256" key="10">
    <source>
        <dbReference type="SAM" id="SignalP"/>
    </source>
</evidence>
<evidence type="ECO:0000256" key="6">
    <source>
        <dbReference type="ARBA" id="ARBA00023136"/>
    </source>
</evidence>
<protein>
    <submittedName>
        <fullName evidence="13">SusC/RagA family TonB-linked outer membrane protein</fullName>
    </submittedName>
</protein>
<dbReference type="Gene3D" id="2.40.170.20">
    <property type="entry name" value="TonB-dependent receptor, beta-barrel domain"/>
    <property type="match status" value="1"/>
</dbReference>
<evidence type="ECO:0000256" key="8">
    <source>
        <dbReference type="PROSITE-ProRule" id="PRU01360"/>
    </source>
</evidence>
<keyword evidence="7 8" id="KW-0998">Cell outer membrane</keyword>
<keyword evidence="4 8" id="KW-0812">Transmembrane</keyword>
<dbReference type="AlphaFoldDB" id="A0A9X1HZ99"/>
<dbReference type="GO" id="GO:0009279">
    <property type="term" value="C:cell outer membrane"/>
    <property type="evidence" value="ECO:0007669"/>
    <property type="project" value="UniProtKB-SubCell"/>
</dbReference>
<evidence type="ECO:0000259" key="12">
    <source>
        <dbReference type="Pfam" id="PF07715"/>
    </source>
</evidence>
<dbReference type="InterPro" id="IPR039426">
    <property type="entry name" value="TonB-dep_rcpt-like"/>
</dbReference>
<dbReference type="PROSITE" id="PS52016">
    <property type="entry name" value="TONB_DEPENDENT_REC_3"/>
    <property type="match status" value="1"/>
</dbReference>
<dbReference type="InterPro" id="IPR036942">
    <property type="entry name" value="Beta-barrel_TonB_sf"/>
</dbReference>
<name>A0A9X1HZ99_9BACT</name>
<dbReference type="SUPFAM" id="SSF49464">
    <property type="entry name" value="Carboxypeptidase regulatory domain-like"/>
    <property type="match status" value="1"/>
</dbReference>
<dbReference type="Proteomes" id="UP001139409">
    <property type="component" value="Unassembled WGS sequence"/>
</dbReference>
<keyword evidence="3 8" id="KW-1134">Transmembrane beta strand</keyword>
<feature type="signal peptide" evidence="10">
    <location>
        <begin position="1"/>
        <end position="20"/>
    </location>
</feature>
<dbReference type="RefSeq" id="WP_225700044.1">
    <property type="nucleotide sequence ID" value="NZ_JAIXNE010000010.1"/>
</dbReference>
<dbReference type="InterPro" id="IPR008969">
    <property type="entry name" value="CarboxyPept-like_regulatory"/>
</dbReference>
<dbReference type="Pfam" id="PF07715">
    <property type="entry name" value="Plug"/>
    <property type="match status" value="1"/>
</dbReference>
<dbReference type="InterPro" id="IPR023997">
    <property type="entry name" value="TonB-dep_OMP_SusC/RagA_CS"/>
</dbReference>
<keyword evidence="2 8" id="KW-0813">Transport</keyword>
<keyword evidence="14" id="KW-1185">Reference proteome</keyword>
<sequence length="993" mass="107881">MKKFLLLLGVALISSGMLMAQQTVTGRVTDAEDGSALPGVNILEKGTTNGTVTDIDGNYTLRVSGDAVLVFSFVGYLAQETAVGGRTSIDVQMAPDVTQLSEVVVVGYGTQEKKEITSAVASVGAEDFNTGNVTDPAQLIQGKVAGLSITRAGGNPNSGFNVRLRGLSTFGANTSPLVVIDGVIGASLDNLDPNDIATIDVLKDGSAAAIYGARGSAGVILVTTKSGKGAGETSFVDFTGYVTVDNVANTIDILSAEQYLAEGGTDFGGSTDWIDELTRTGVSYTGNLAFGGSSSSNSSYRASINYRNNEGVAVNTGFERINTRLQLNQNALDGKLRLSVNASYNERNDQNINNEAFRYAIIYNPTAPIFEDEANAGRIQDYGPYFQRDLFDFYNPVALVNQQDFSGDRTNILLNGRVEYDLLPNLTLAVNYGQDRLRGVNNAYWSKQDFASGFGSGGRARKQQYASFNEILTGTAQFNTELIDKLDFTALVGAETQIRKDDGFAVMARNFLFDFQGADNLSFSSIRDGGNTELFSYRNKNTLNSAFARLNFNYDNTFFLSASLRGESWSGFGENEKTGYFPAVSIGSELTNLFDLGPVSTLKLRASYGVTGQLPPAADLALPVWGPGGRVDLDEDPDTNGDLFVVPQQQRDPNPGLKWEVKKEINVGVDFGLFDDRWTGSIDWYTRNISDLLYGLNISAGAANPFEPGESAVVGFAWANIGELTAGGLEFATSYNGVRLGPVSWTPSFNMTWYYQKTKIESLQLTEDIGIPELRLGNLGSPGQNNTVPIRNIPGELVGDIYGPRYLGVDENGQYVLSADINDPDNHEKLGNGLPNFELGFANTFNWGKWDLNFFLRGVFGHDLINSYRNFYESRQDNKTWNFVNTDKADPRIVATPTFSSLYVEDASFLRLDNAQIGYNFGVGSSAFSKIRLYVAGQNLFTITNYSGIDPEFRPTDTENGDGFQTNLAPGIERRGTYFTVRSFTFGVVASLK</sequence>
<dbReference type="InterPro" id="IPR012910">
    <property type="entry name" value="Plug_dom"/>
</dbReference>
<proteinExistence type="inferred from homology"/>
<comment type="caution">
    <text evidence="13">The sequence shown here is derived from an EMBL/GenBank/DDBJ whole genome shotgun (WGS) entry which is preliminary data.</text>
</comment>
<feature type="domain" description="TonB-dependent receptor plug" evidence="12">
    <location>
        <begin position="113"/>
        <end position="219"/>
    </location>
</feature>
<evidence type="ECO:0000256" key="9">
    <source>
        <dbReference type="RuleBase" id="RU003357"/>
    </source>
</evidence>
<dbReference type="Gene3D" id="2.170.130.10">
    <property type="entry name" value="TonB-dependent receptor, plug domain"/>
    <property type="match status" value="1"/>
</dbReference>
<evidence type="ECO:0000259" key="11">
    <source>
        <dbReference type="Pfam" id="PF00593"/>
    </source>
</evidence>
<accession>A0A9X1HZ99</accession>
<evidence type="ECO:0000256" key="5">
    <source>
        <dbReference type="ARBA" id="ARBA00023077"/>
    </source>
</evidence>
<dbReference type="InterPro" id="IPR000531">
    <property type="entry name" value="Beta-barrel_TonB"/>
</dbReference>
<evidence type="ECO:0000313" key="13">
    <source>
        <dbReference type="EMBL" id="MCA6079184.1"/>
    </source>
</evidence>
<reference evidence="13" key="1">
    <citation type="submission" date="2021-09" db="EMBL/GenBank/DDBJ databases">
        <title>Fulvivirga sp. isolated from coastal sediment.</title>
        <authorList>
            <person name="Yu H."/>
        </authorList>
    </citation>
    <scope>NUCLEOTIDE SEQUENCE</scope>
    <source>
        <strain evidence="13">1062</strain>
    </source>
</reference>
<evidence type="ECO:0000256" key="7">
    <source>
        <dbReference type="ARBA" id="ARBA00023237"/>
    </source>
</evidence>
<organism evidence="13 14">
    <name type="scientific">Fulvivirga sedimenti</name>
    <dbReference type="NCBI Taxonomy" id="2879465"/>
    <lineage>
        <taxon>Bacteria</taxon>
        <taxon>Pseudomonadati</taxon>
        <taxon>Bacteroidota</taxon>
        <taxon>Cytophagia</taxon>
        <taxon>Cytophagales</taxon>
        <taxon>Fulvivirgaceae</taxon>
        <taxon>Fulvivirga</taxon>
    </lineage>
</organism>
<dbReference type="Pfam" id="PF00593">
    <property type="entry name" value="TonB_dep_Rec_b-barrel"/>
    <property type="match status" value="1"/>
</dbReference>
<dbReference type="SUPFAM" id="SSF56935">
    <property type="entry name" value="Porins"/>
    <property type="match status" value="1"/>
</dbReference>
<comment type="subcellular location">
    <subcellularLocation>
        <location evidence="1 8">Cell outer membrane</location>
        <topology evidence="1 8">Multi-pass membrane protein</topology>
    </subcellularLocation>
</comment>
<keyword evidence="5 9" id="KW-0798">TonB box</keyword>
<evidence type="ECO:0000256" key="3">
    <source>
        <dbReference type="ARBA" id="ARBA00022452"/>
    </source>
</evidence>
<gene>
    <name evidence="13" type="ORF">LDX50_30205</name>
</gene>
<evidence type="ECO:0000256" key="1">
    <source>
        <dbReference type="ARBA" id="ARBA00004571"/>
    </source>
</evidence>
<feature type="domain" description="TonB-dependent receptor-like beta-barrel" evidence="11">
    <location>
        <begin position="377"/>
        <end position="940"/>
    </location>
</feature>
<comment type="similarity">
    <text evidence="8 9">Belongs to the TonB-dependent receptor family.</text>
</comment>